<dbReference type="AlphaFoldDB" id="D6ZAU4"/>
<keyword evidence="1" id="KW-0472">Membrane</keyword>
<accession>D6ZAU4</accession>
<reference evidence="2 3" key="1">
    <citation type="journal article" date="2010" name="Stand. Genomic Sci.">
        <title>Complete genome sequence of Segniliparus rotundus type strain (CDC 1076).</title>
        <authorList>
            <person name="Sikorski J."/>
            <person name="Lapidus A."/>
            <person name="Copeland A."/>
            <person name="Misra M."/>
            <person name="Glavina Del Rio T."/>
            <person name="Nolan M."/>
            <person name="Lucas S."/>
            <person name="Chen F."/>
            <person name="Tice H."/>
            <person name="Cheng J.F."/>
            <person name="Jando M."/>
            <person name="Schneider S."/>
            <person name="Bruce D."/>
            <person name="Goodwin L."/>
            <person name="Pitluck S."/>
            <person name="Liolios K."/>
            <person name="Mikhailova N."/>
            <person name="Pati A."/>
            <person name="Ivanova N."/>
            <person name="Mavromatis K."/>
            <person name="Chen A."/>
            <person name="Palaniappan K."/>
            <person name="Chertkov O."/>
            <person name="Land M."/>
            <person name="Hauser L."/>
            <person name="Chang Y.J."/>
            <person name="Jeffries C.D."/>
            <person name="Brettin T."/>
            <person name="Detter J.C."/>
            <person name="Han C."/>
            <person name="Rohde M."/>
            <person name="Goker M."/>
            <person name="Bristow J."/>
            <person name="Eisen J.A."/>
            <person name="Markowitz V."/>
            <person name="Hugenholtz P."/>
            <person name="Kyrpides N.C."/>
            <person name="Klenk H.P."/>
        </authorList>
    </citation>
    <scope>NUCLEOTIDE SEQUENCE [LARGE SCALE GENOMIC DNA]</scope>
    <source>
        <strain evidence="3">ATCC BAA-972 / CDC 1076 / CIP 108378 / DSM 44985 / JCM 13578</strain>
    </source>
</reference>
<keyword evidence="1" id="KW-1133">Transmembrane helix</keyword>
<name>D6ZAU4_SEGRD</name>
<proteinExistence type="predicted"/>
<dbReference type="HOGENOM" id="CLU_2652391_0_0_11"/>
<dbReference type="RefSeq" id="WP_013139280.1">
    <property type="nucleotide sequence ID" value="NC_014168.1"/>
</dbReference>
<feature type="transmembrane region" description="Helical" evidence="1">
    <location>
        <begin position="44"/>
        <end position="63"/>
    </location>
</feature>
<evidence type="ECO:0000313" key="3">
    <source>
        <dbReference type="Proteomes" id="UP000002247"/>
    </source>
</evidence>
<sequence length="76" mass="7880">MMTMRLASIAPDARVRVYQILRALFLLLPALGIAVPGDPSLWDQLVLAVLGLAGAAGATLAIVHVPPAQGKPEPGE</sequence>
<keyword evidence="3" id="KW-1185">Reference proteome</keyword>
<dbReference type="Proteomes" id="UP000002247">
    <property type="component" value="Chromosome"/>
</dbReference>
<gene>
    <name evidence="2" type="ordered locus">Srot_2386</name>
</gene>
<keyword evidence="1" id="KW-0812">Transmembrane</keyword>
<dbReference type="EMBL" id="CP001958">
    <property type="protein sequence ID" value="ADG98830.1"/>
    <property type="molecule type" value="Genomic_DNA"/>
</dbReference>
<organism evidence="2 3">
    <name type="scientific">Segniliparus rotundus (strain ATCC BAA-972 / CDC 1076 / CIP 108378 / DSM 44985 / JCM 13578)</name>
    <dbReference type="NCBI Taxonomy" id="640132"/>
    <lineage>
        <taxon>Bacteria</taxon>
        <taxon>Bacillati</taxon>
        <taxon>Actinomycetota</taxon>
        <taxon>Actinomycetes</taxon>
        <taxon>Mycobacteriales</taxon>
        <taxon>Segniliparaceae</taxon>
        <taxon>Segniliparus</taxon>
    </lineage>
</organism>
<evidence type="ECO:0000313" key="2">
    <source>
        <dbReference type="EMBL" id="ADG98830.1"/>
    </source>
</evidence>
<dbReference type="KEGG" id="srt:Srot_2386"/>
<evidence type="ECO:0000256" key="1">
    <source>
        <dbReference type="SAM" id="Phobius"/>
    </source>
</evidence>
<protein>
    <submittedName>
        <fullName evidence="2">Major facilitator transporter</fullName>
    </submittedName>
</protein>
<dbReference type="STRING" id="640132.Srot_2386"/>